<evidence type="ECO:0000313" key="10">
    <source>
        <dbReference type="EMBL" id="CBA33914.1"/>
    </source>
</evidence>
<evidence type="ECO:0000256" key="3">
    <source>
        <dbReference type="ARBA" id="ARBA00012506"/>
    </source>
</evidence>
<comment type="similarity">
    <text evidence="2">Belongs to the Ap4A hydrolase family.</text>
</comment>
<evidence type="ECO:0000256" key="1">
    <source>
        <dbReference type="ARBA" id="ARBA00003413"/>
    </source>
</evidence>
<comment type="function">
    <text evidence="1">Hydrolyzes diadenosine 5',5'''-P1,P4-tetraphosphate to yield ADP.</text>
</comment>
<dbReference type="InterPro" id="IPR004843">
    <property type="entry name" value="Calcineurin-like_PHP"/>
</dbReference>
<protein>
    <recommendedName>
        <fullName evidence="3">bis(5'-nucleosyl)-tetraphosphatase (symmetrical)</fullName>
        <ecNumber evidence="3">3.6.1.41</ecNumber>
    </recommendedName>
    <alternativeName>
        <fullName evidence="6">Ap4A hydrolase</fullName>
    </alternativeName>
    <alternativeName>
        <fullName evidence="5">Diadenosine 5',5'''-P1,P4-tetraphosphate pyrophosphohydrolase</fullName>
    </alternativeName>
    <alternativeName>
        <fullName evidence="7">Diadenosine tetraphosphatase</fullName>
    </alternativeName>
</protein>
<organism evidence="10">
    <name type="scientific">Curvibacter symbiont subsp. Hydra magnipapillata</name>
    <dbReference type="NCBI Taxonomy" id="667019"/>
    <lineage>
        <taxon>Bacteria</taxon>
        <taxon>Pseudomonadati</taxon>
        <taxon>Pseudomonadota</taxon>
        <taxon>Betaproteobacteria</taxon>
        <taxon>Burkholderiales</taxon>
        <taxon>Comamonadaceae</taxon>
        <taxon>Curvibacter</taxon>
    </lineage>
</organism>
<dbReference type="NCBIfam" id="NF001204">
    <property type="entry name" value="PRK00166.1"/>
    <property type="match status" value="1"/>
</dbReference>
<evidence type="ECO:0000256" key="6">
    <source>
        <dbReference type="ARBA" id="ARBA00032248"/>
    </source>
</evidence>
<evidence type="ECO:0000259" key="9">
    <source>
        <dbReference type="Pfam" id="PF00149"/>
    </source>
</evidence>
<dbReference type="CDD" id="cd07422">
    <property type="entry name" value="MPP_ApaH"/>
    <property type="match status" value="1"/>
</dbReference>
<reference evidence="10" key="1">
    <citation type="journal article" date="2010" name="Nature">
        <title>The Dynamic genome of Hydra.</title>
        <authorList>
            <person name="Chapman J.A."/>
            <person name="Kirkness E.F."/>
            <person name="Simakov O."/>
            <person name="Hampson S.E."/>
            <person name="Mitros T."/>
            <person name="Weinmaier T."/>
            <person name="Rattei T."/>
            <person name="Balasubramanian P.G."/>
            <person name="Borman J."/>
            <person name="Busam D."/>
            <person name="Disbennett K."/>
            <person name="Pfannkoch C."/>
            <person name="Sumin N."/>
            <person name="Sutton G."/>
            <person name="Viswanathan L."/>
            <person name="Walenz B."/>
            <person name="Goodstein D.M."/>
            <person name="Hellsten U."/>
            <person name="Kawashima T."/>
            <person name="Prochnik S.E."/>
            <person name="Putnam N.H."/>
            <person name="Shu S."/>
            <person name="Blumberg B."/>
            <person name="Dana C.E."/>
            <person name="Gee L."/>
            <person name="Kibler D.F."/>
            <person name="Law L."/>
            <person name="Lindgens D."/>
            <person name="Martinez D.E."/>
            <person name="Peng J."/>
            <person name="Wigge P.A."/>
            <person name="Bertulat B."/>
            <person name="Guder C."/>
            <person name="Nakamura Y."/>
            <person name="Ozbek S."/>
            <person name="Watanabe H."/>
            <person name="Khalturin K."/>
            <person name="Hemmrich G."/>
            <person name="Franke A."/>
            <person name="Augustin R."/>
            <person name="Fraune S."/>
            <person name="Hayakawa E."/>
            <person name="Hayakawa S."/>
            <person name="Hirose M."/>
            <person name="Hwang J."/>
            <person name="Ikeo K."/>
            <person name="Nishimiya-Fujisawa C."/>
            <person name="Ogura A."/>
            <person name="Takahashi T."/>
            <person name="Steinmetz P.R."/>
            <person name="Zhang X."/>
            <person name="Aufschnaiter R."/>
            <person name="Eder M.K."/>
            <person name="Gorny A.K."/>
            <person name="Salvenmoser W."/>
            <person name="Heimberg A.M."/>
            <person name="Wheeler B.M."/>
            <person name="Peterson K.J."/>
            <person name="Boettger A."/>
            <person name="Tischler P."/>
            <person name="Wolf A."/>
            <person name="Gojobori T."/>
            <person name="Remington K.A."/>
            <person name="Strausberg R.L."/>
            <person name="Venter J."/>
            <person name="Technau U."/>
            <person name="Hobmayer B."/>
            <person name="Bosch T.C."/>
            <person name="Holstein T.W."/>
            <person name="Fujisawa T."/>
            <person name="Bode H.R."/>
            <person name="David C.N."/>
            <person name="Rokhsar D.S."/>
            <person name="Steele R.E."/>
        </authorList>
    </citation>
    <scope>NUCLEOTIDE SEQUENCE</scope>
</reference>
<gene>
    <name evidence="10" type="primary">apaH</name>
    <name evidence="10" type="ORF">Csp_B21420</name>
</gene>
<dbReference type="PIRSF" id="PIRSF000903">
    <property type="entry name" value="B5n-ttraPtase_sm"/>
    <property type="match status" value="1"/>
</dbReference>
<dbReference type="NCBIfam" id="TIGR00668">
    <property type="entry name" value="apaH"/>
    <property type="match status" value="1"/>
</dbReference>
<feature type="domain" description="Calcineurin-like phosphoesterase" evidence="9">
    <location>
        <begin position="14"/>
        <end position="134"/>
    </location>
</feature>
<dbReference type="SUPFAM" id="SSF56300">
    <property type="entry name" value="Metallo-dependent phosphatases"/>
    <property type="match status" value="1"/>
</dbReference>
<evidence type="ECO:0000256" key="2">
    <source>
        <dbReference type="ARBA" id="ARBA00005419"/>
    </source>
</evidence>
<dbReference type="PANTHER" id="PTHR40942:SF4">
    <property type="entry name" value="CYTOCHROME C5"/>
    <property type="match status" value="1"/>
</dbReference>
<dbReference type="EMBL" id="FN543108">
    <property type="protein sequence ID" value="CBA33914.1"/>
    <property type="molecule type" value="Genomic_DNA"/>
</dbReference>
<name>C9YH92_CURXX</name>
<dbReference type="Gene3D" id="3.60.21.10">
    <property type="match status" value="1"/>
</dbReference>
<dbReference type="AlphaFoldDB" id="C9YH92"/>
<dbReference type="PANTHER" id="PTHR40942">
    <property type="match status" value="1"/>
</dbReference>
<sequence>MHESQARIETMAMYLIGDIQGCDSALERLTRLIDFSPSRDTLYLLGDLVNRGPESADVLRRLMRYGASARCLLGNHDLHLLAVSYGVRKPGKKDTLTDLLLADDAPALLHWLHHQKLALLEKVGDTKLLMVHAGVLPAWTATKTIALATEVEAALQSPDAAGFFHQMYGNGPDTWDDGLQGAERLRVIVNALTRLRYCTPEGTMEFAHSGGLKEAPAGYVPWFDTPNRQTAGDAVAFGHWSTLGWLNRPDAFALDSGCVWGGCLSALRVAPAVSGGLDTELLQVKCAQSQAPGD</sequence>
<dbReference type="InterPro" id="IPR029052">
    <property type="entry name" value="Metallo-depent_PP-like"/>
</dbReference>
<comment type="catalytic activity">
    <reaction evidence="8">
        <text>P(1),P(4)-bis(5'-adenosyl) tetraphosphate + H2O = 2 ADP + 2 H(+)</text>
        <dbReference type="Rhea" id="RHEA:24252"/>
        <dbReference type="ChEBI" id="CHEBI:15377"/>
        <dbReference type="ChEBI" id="CHEBI:15378"/>
        <dbReference type="ChEBI" id="CHEBI:58141"/>
        <dbReference type="ChEBI" id="CHEBI:456216"/>
        <dbReference type="EC" id="3.6.1.41"/>
    </reaction>
</comment>
<dbReference type="EC" id="3.6.1.41" evidence="3"/>
<keyword evidence="4 10" id="KW-0378">Hydrolase</keyword>
<evidence type="ECO:0000256" key="8">
    <source>
        <dbReference type="ARBA" id="ARBA00049417"/>
    </source>
</evidence>
<evidence type="ECO:0000256" key="7">
    <source>
        <dbReference type="ARBA" id="ARBA00033210"/>
    </source>
</evidence>
<evidence type="ECO:0000256" key="5">
    <source>
        <dbReference type="ARBA" id="ARBA00031248"/>
    </source>
</evidence>
<accession>C9YH92</accession>
<dbReference type="GO" id="GO:0008803">
    <property type="term" value="F:bis(5'-nucleosyl)-tetraphosphatase (symmetrical) activity"/>
    <property type="evidence" value="ECO:0007669"/>
    <property type="project" value="UniProtKB-EC"/>
</dbReference>
<proteinExistence type="inferred from homology"/>
<evidence type="ECO:0000256" key="4">
    <source>
        <dbReference type="ARBA" id="ARBA00022801"/>
    </source>
</evidence>
<dbReference type="InterPro" id="IPR004617">
    <property type="entry name" value="ApaH"/>
</dbReference>
<dbReference type="Pfam" id="PF00149">
    <property type="entry name" value="Metallophos"/>
    <property type="match status" value="1"/>
</dbReference>